<protein>
    <submittedName>
        <fullName evidence="2">Uncharacterized protein</fullName>
    </submittedName>
</protein>
<comment type="caution">
    <text evidence="2">The sequence shown here is derived from an EMBL/GenBank/DDBJ whole genome shotgun (WGS) entry which is preliminary data.</text>
</comment>
<gene>
    <name evidence="2" type="ORF">RND81_05G081600</name>
    <name evidence="3" type="ORF">RND81_05G081700</name>
</gene>
<dbReference type="AlphaFoldDB" id="A0AAW1KZ14"/>
<dbReference type="Proteomes" id="UP001443914">
    <property type="component" value="Unassembled WGS sequence"/>
</dbReference>
<feature type="transmembrane region" description="Helical" evidence="1">
    <location>
        <begin position="7"/>
        <end position="29"/>
    </location>
</feature>
<keyword evidence="1" id="KW-0812">Transmembrane</keyword>
<evidence type="ECO:0000313" key="2">
    <source>
        <dbReference type="EMBL" id="KAK9724551.1"/>
    </source>
</evidence>
<evidence type="ECO:0000256" key="1">
    <source>
        <dbReference type="SAM" id="Phobius"/>
    </source>
</evidence>
<sequence length="103" mass="11482">MKIISSCIMLAVEFCIIFMVVVVFCMVVFTPAPAPAPAQYPPERSTIAKQSLVAAVIQVILEKLTEGKKFWYIIAIVAAGMVVYFLYTRVYLPWKNSTNSTTV</sequence>
<evidence type="ECO:0000313" key="4">
    <source>
        <dbReference type="Proteomes" id="UP001443914"/>
    </source>
</evidence>
<keyword evidence="1" id="KW-1133">Transmembrane helix</keyword>
<organism evidence="2 4">
    <name type="scientific">Saponaria officinalis</name>
    <name type="common">Common soapwort</name>
    <name type="synonym">Lychnis saponaria</name>
    <dbReference type="NCBI Taxonomy" id="3572"/>
    <lineage>
        <taxon>Eukaryota</taxon>
        <taxon>Viridiplantae</taxon>
        <taxon>Streptophyta</taxon>
        <taxon>Embryophyta</taxon>
        <taxon>Tracheophyta</taxon>
        <taxon>Spermatophyta</taxon>
        <taxon>Magnoliopsida</taxon>
        <taxon>eudicotyledons</taxon>
        <taxon>Gunneridae</taxon>
        <taxon>Pentapetalae</taxon>
        <taxon>Caryophyllales</taxon>
        <taxon>Caryophyllaceae</taxon>
        <taxon>Caryophylleae</taxon>
        <taxon>Saponaria</taxon>
    </lineage>
</organism>
<dbReference type="EMBL" id="JBDFQZ010000005">
    <property type="protein sequence ID" value="KAK9724551.1"/>
    <property type="molecule type" value="Genomic_DNA"/>
</dbReference>
<feature type="transmembrane region" description="Helical" evidence="1">
    <location>
        <begin position="70"/>
        <end position="87"/>
    </location>
</feature>
<accession>A0AAW1KZ14</accession>
<evidence type="ECO:0000313" key="3">
    <source>
        <dbReference type="EMBL" id="KAK9724552.1"/>
    </source>
</evidence>
<name>A0AAW1KZ14_SAPOF</name>
<dbReference type="EMBL" id="JBDFQZ010000005">
    <property type="protein sequence ID" value="KAK9724552.1"/>
    <property type="molecule type" value="Genomic_DNA"/>
</dbReference>
<keyword evidence="4" id="KW-1185">Reference proteome</keyword>
<proteinExistence type="predicted"/>
<reference evidence="2 4" key="1">
    <citation type="submission" date="2024-03" db="EMBL/GenBank/DDBJ databases">
        <title>WGS assembly of Saponaria officinalis var. Norfolk2.</title>
        <authorList>
            <person name="Jenkins J."/>
            <person name="Shu S."/>
            <person name="Grimwood J."/>
            <person name="Barry K."/>
            <person name="Goodstein D."/>
            <person name="Schmutz J."/>
            <person name="Leebens-Mack J."/>
            <person name="Osbourn A."/>
        </authorList>
    </citation>
    <scope>NUCLEOTIDE SEQUENCE [LARGE SCALE GENOMIC DNA]</scope>
    <source>
        <strain evidence="4">cv. Norfolk2</strain>
        <strain evidence="2">JIC</strain>
        <tissue evidence="2">Leaf</tissue>
    </source>
</reference>
<keyword evidence="1" id="KW-0472">Membrane</keyword>